<feature type="compositionally biased region" description="Polar residues" evidence="1">
    <location>
        <begin position="284"/>
        <end position="299"/>
    </location>
</feature>
<feature type="region of interest" description="Disordered" evidence="1">
    <location>
        <begin position="148"/>
        <end position="256"/>
    </location>
</feature>
<organism evidence="2 3">
    <name type="scientific">Podospora australis</name>
    <dbReference type="NCBI Taxonomy" id="1536484"/>
    <lineage>
        <taxon>Eukaryota</taxon>
        <taxon>Fungi</taxon>
        <taxon>Dikarya</taxon>
        <taxon>Ascomycota</taxon>
        <taxon>Pezizomycotina</taxon>
        <taxon>Sordariomycetes</taxon>
        <taxon>Sordariomycetidae</taxon>
        <taxon>Sordariales</taxon>
        <taxon>Podosporaceae</taxon>
        <taxon>Podospora</taxon>
    </lineage>
</organism>
<dbReference type="AlphaFoldDB" id="A0AAN6X5Q8"/>
<feature type="compositionally biased region" description="Basic and acidic residues" evidence="1">
    <location>
        <begin position="349"/>
        <end position="367"/>
    </location>
</feature>
<name>A0AAN6X5Q8_9PEZI</name>
<feature type="region of interest" description="Disordered" evidence="1">
    <location>
        <begin position="99"/>
        <end position="126"/>
    </location>
</feature>
<reference evidence="2" key="1">
    <citation type="journal article" date="2023" name="Mol. Phylogenet. Evol.">
        <title>Genome-scale phylogeny and comparative genomics of the fungal order Sordariales.</title>
        <authorList>
            <person name="Hensen N."/>
            <person name="Bonometti L."/>
            <person name="Westerberg I."/>
            <person name="Brannstrom I.O."/>
            <person name="Guillou S."/>
            <person name="Cros-Aarteil S."/>
            <person name="Calhoun S."/>
            <person name="Haridas S."/>
            <person name="Kuo A."/>
            <person name="Mondo S."/>
            <person name="Pangilinan J."/>
            <person name="Riley R."/>
            <person name="LaButti K."/>
            <person name="Andreopoulos B."/>
            <person name="Lipzen A."/>
            <person name="Chen C."/>
            <person name="Yan M."/>
            <person name="Daum C."/>
            <person name="Ng V."/>
            <person name="Clum A."/>
            <person name="Steindorff A."/>
            <person name="Ohm R.A."/>
            <person name="Martin F."/>
            <person name="Silar P."/>
            <person name="Natvig D.O."/>
            <person name="Lalanne C."/>
            <person name="Gautier V."/>
            <person name="Ament-Velasquez S.L."/>
            <person name="Kruys A."/>
            <person name="Hutchinson M.I."/>
            <person name="Powell A.J."/>
            <person name="Barry K."/>
            <person name="Miller A.N."/>
            <person name="Grigoriev I.V."/>
            <person name="Debuchy R."/>
            <person name="Gladieux P."/>
            <person name="Hiltunen Thoren M."/>
            <person name="Johannesson H."/>
        </authorList>
    </citation>
    <scope>NUCLEOTIDE SEQUENCE</scope>
    <source>
        <strain evidence="2">PSN309</strain>
    </source>
</reference>
<proteinExistence type="predicted"/>
<feature type="region of interest" description="Disordered" evidence="1">
    <location>
        <begin position="37"/>
        <end position="81"/>
    </location>
</feature>
<evidence type="ECO:0000313" key="3">
    <source>
        <dbReference type="Proteomes" id="UP001302126"/>
    </source>
</evidence>
<evidence type="ECO:0000256" key="1">
    <source>
        <dbReference type="SAM" id="MobiDB-lite"/>
    </source>
</evidence>
<feature type="compositionally biased region" description="Polar residues" evidence="1">
    <location>
        <begin position="57"/>
        <end position="68"/>
    </location>
</feature>
<feature type="region of interest" description="Disordered" evidence="1">
    <location>
        <begin position="461"/>
        <end position="487"/>
    </location>
</feature>
<reference evidence="2" key="2">
    <citation type="submission" date="2023-05" db="EMBL/GenBank/DDBJ databases">
        <authorList>
            <consortium name="Lawrence Berkeley National Laboratory"/>
            <person name="Steindorff A."/>
            <person name="Hensen N."/>
            <person name="Bonometti L."/>
            <person name="Westerberg I."/>
            <person name="Brannstrom I.O."/>
            <person name="Guillou S."/>
            <person name="Cros-Aarteil S."/>
            <person name="Calhoun S."/>
            <person name="Haridas S."/>
            <person name="Kuo A."/>
            <person name="Mondo S."/>
            <person name="Pangilinan J."/>
            <person name="Riley R."/>
            <person name="Labutti K."/>
            <person name="Andreopoulos B."/>
            <person name="Lipzen A."/>
            <person name="Chen C."/>
            <person name="Yanf M."/>
            <person name="Daum C."/>
            <person name="Ng V."/>
            <person name="Clum A."/>
            <person name="Ohm R."/>
            <person name="Martin F."/>
            <person name="Silar P."/>
            <person name="Natvig D."/>
            <person name="Lalanne C."/>
            <person name="Gautier V."/>
            <person name="Ament-Velasquez S.L."/>
            <person name="Kruys A."/>
            <person name="Hutchinson M.I."/>
            <person name="Powell A.J."/>
            <person name="Barry K."/>
            <person name="Miller A.N."/>
            <person name="Grigoriev I.V."/>
            <person name="Debuchy R."/>
            <person name="Gladieux P."/>
            <person name="Thoren M.H."/>
            <person name="Johannesson H."/>
        </authorList>
    </citation>
    <scope>NUCLEOTIDE SEQUENCE</scope>
    <source>
        <strain evidence="2">PSN309</strain>
    </source>
</reference>
<accession>A0AAN6X5Q8</accession>
<feature type="region of interest" description="Disordered" evidence="1">
    <location>
        <begin position="349"/>
        <end position="378"/>
    </location>
</feature>
<comment type="caution">
    <text evidence="2">The sequence shown here is derived from an EMBL/GenBank/DDBJ whole genome shotgun (WGS) entry which is preliminary data.</text>
</comment>
<feature type="compositionally biased region" description="Polar residues" evidence="1">
    <location>
        <begin position="198"/>
        <end position="217"/>
    </location>
</feature>
<dbReference type="EMBL" id="MU864357">
    <property type="protein sequence ID" value="KAK4191877.1"/>
    <property type="molecule type" value="Genomic_DNA"/>
</dbReference>
<feature type="compositionally biased region" description="Acidic residues" evidence="1">
    <location>
        <begin position="166"/>
        <end position="176"/>
    </location>
</feature>
<evidence type="ECO:0000313" key="2">
    <source>
        <dbReference type="EMBL" id="KAK4191877.1"/>
    </source>
</evidence>
<keyword evidence="3" id="KW-1185">Reference proteome</keyword>
<feature type="region of interest" description="Disordered" evidence="1">
    <location>
        <begin position="268"/>
        <end position="315"/>
    </location>
</feature>
<feature type="region of interest" description="Disordered" evidence="1">
    <location>
        <begin position="421"/>
        <end position="445"/>
    </location>
</feature>
<feature type="compositionally biased region" description="Polar residues" evidence="1">
    <location>
        <begin position="109"/>
        <end position="119"/>
    </location>
</feature>
<dbReference type="Proteomes" id="UP001302126">
    <property type="component" value="Unassembled WGS sequence"/>
</dbReference>
<feature type="compositionally biased region" description="Low complexity" evidence="1">
    <location>
        <begin position="229"/>
        <end position="246"/>
    </location>
</feature>
<sequence>MLPEMTSIGGNHHHHHAGAVNKLTKARGKMVKPILKKLTQSPKNSLDLDRGWDEQQIEQLENSEWSGYNNGGGLAPMGASSRASSVRDVTVAAGTGGGSSIRAKFQHGRSASQASTGSGPSRGAFVHPFAQAPRTATPPLSYANSLASFDHTNNTGGRDCSPTITENEDDDDEFDTDYSAQVKPHHHSISSTAPPPALSSQSNIRRPSLQSQRTSSYPEVPTPKPPSLRITTTGSSATRSASSASRPVHGSSVSTISQSDLHLANSVSVGGALDSPTGSLGAGTINNSSSGATQMSPLRSSLDMAGFPRLRSRSELDTASRAENIRAARRKFEEREKIKEEKYDREMIKKRERRDNKEATRIEKGETARPSMQRKNTAGSIVSLASPKQYGPGVFSRKNASWAPEGTGTNISRNDISVSGYESSSAAPPMMGIIGRRHTDSPSAEKQMGFVSRKYDTVPVEAPPAFGPNVDDVRFEQTRPRRSSNTKRKTQSYWAEFILWLRTKLLRIGR</sequence>
<feature type="region of interest" description="Disordered" evidence="1">
    <location>
        <begin position="1"/>
        <end position="24"/>
    </location>
</feature>
<gene>
    <name evidence="2" type="ORF">QBC35DRAFT_280197</name>
</gene>
<protein>
    <submittedName>
        <fullName evidence="2">Uncharacterized protein</fullName>
    </submittedName>
</protein>